<dbReference type="EMBL" id="BSEV01000049">
    <property type="protein sequence ID" value="GLK15352.1"/>
    <property type="molecule type" value="Genomic_DNA"/>
</dbReference>
<comment type="caution">
    <text evidence="1">The sequence shown here is derived from an EMBL/GenBank/DDBJ whole genome shotgun (WGS) entry which is preliminary data.</text>
</comment>
<gene>
    <name evidence="1" type="ORF">GCM10017600_87650</name>
</gene>
<keyword evidence="2" id="KW-1185">Reference proteome</keyword>
<dbReference type="AlphaFoldDB" id="A0A9W6IBI2"/>
<sequence>MRFSAEEADWERMRGQYARAWSIWRSDAGRWYATRLTRALSRAQLDADLAMTVYADGMEELRELLAEQERRASGVPS</sequence>
<reference evidence="1" key="2">
    <citation type="submission" date="2023-01" db="EMBL/GenBank/DDBJ databases">
        <authorList>
            <person name="Sun Q."/>
            <person name="Evtushenko L."/>
        </authorList>
    </citation>
    <scope>NUCLEOTIDE SEQUENCE</scope>
    <source>
        <strain evidence="1">VKM Ac-2007</strain>
    </source>
</reference>
<organism evidence="1 2">
    <name type="scientific">Streptosporangium carneum</name>
    <dbReference type="NCBI Taxonomy" id="47481"/>
    <lineage>
        <taxon>Bacteria</taxon>
        <taxon>Bacillati</taxon>
        <taxon>Actinomycetota</taxon>
        <taxon>Actinomycetes</taxon>
        <taxon>Streptosporangiales</taxon>
        <taxon>Streptosporangiaceae</taxon>
        <taxon>Streptosporangium</taxon>
    </lineage>
</organism>
<proteinExistence type="predicted"/>
<evidence type="ECO:0000313" key="2">
    <source>
        <dbReference type="Proteomes" id="UP001143474"/>
    </source>
</evidence>
<protein>
    <submittedName>
        <fullName evidence="1">Uncharacterized protein</fullName>
    </submittedName>
</protein>
<accession>A0A9W6IBI2</accession>
<evidence type="ECO:0000313" key="1">
    <source>
        <dbReference type="EMBL" id="GLK15352.1"/>
    </source>
</evidence>
<name>A0A9W6IBI2_9ACTN</name>
<dbReference type="RefSeq" id="WP_271223569.1">
    <property type="nucleotide sequence ID" value="NZ_BAAAVD010000034.1"/>
</dbReference>
<reference evidence="1" key="1">
    <citation type="journal article" date="2014" name="Int. J. Syst. Evol. Microbiol.">
        <title>Complete genome sequence of Corynebacterium casei LMG S-19264T (=DSM 44701T), isolated from a smear-ripened cheese.</title>
        <authorList>
            <consortium name="US DOE Joint Genome Institute (JGI-PGF)"/>
            <person name="Walter F."/>
            <person name="Albersmeier A."/>
            <person name="Kalinowski J."/>
            <person name="Ruckert C."/>
        </authorList>
    </citation>
    <scope>NUCLEOTIDE SEQUENCE</scope>
    <source>
        <strain evidence="1">VKM Ac-2007</strain>
    </source>
</reference>
<dbReference type="Proteomes" id="UP001143474">
    <property type="component" value="Unassembled WGS sequence"/>
</dbReference>